<dbReference type="PANTHER" id="PTHR24188">
    <property type="entry name" value="ANKYRIN REPEAT PROTEIN"/>
    <property type="match status" value="1"/>
</dbReference>
<feature type="repeat" description="ANK" evidence="3">
    <location>
        <begin position="95"/>
        <end position="127"/>
    </location>
</feature>
<keyword evidence="1" id="KW-0677">Repeat</keyword>
<dbReference type="PROSITE" id="PS50297">
    <property type="entry name" value="ANK_REP_REGION"/>
    <property type="match status" value="4"/>
</dbReference>
<protein>
    <submittedName>
        <fullName evidence="4">Protein fem-1 homolog B</fullName>
    </submittedName>
</protein>
<feature type="repeat" description="ANK" evidence="3">
    <location>
        <begin position="194"/>
        <end position="226"/>
    </location>
</feature>
<evidence type="ECO:0000256" key="1">
    <source>
        <dbReference type="ARBA" id="ARBA00022737"/>
    </source>
</evidence>
<feature type="repeat" description="ANK" evidence="3">
    <location>
        <begin position="128"/>
        <end position="160"/>
    </location>
</feature>
<dbReference type="Pfam" id="PF12796">
    <property type="entry name" value="Ank_2"/>
    <property type="match status" value="1"/>
</dbReference>
<name>A0A8D8WJV8_9HEMI</name>
<dbReference type="SUPFAM" id="SSF48403">
    <property type="entry name" value="Ankyrin repeat"/>
    <property type="match status" value="1"/>
</dbReference>
<evidence type="ECO:0000256" key="2">
    <source>
        <dbReference type="ARBA" id="ARBA00023043"/>
    </source>
</evidence>
<dbReference type="PANTHER" id="PTHR24188:SF29">
    <property type="entry name" value="GH09064P"/>
    <property type="match status" value="1"/>
</dbReference>
<dbReference type="InterPro" id="IPR036770">
    <property type="entry name" value="Ankyrin_rpt-contain_sf"/>
</dbReference>
<dbReference type="PROSITE" id="PS50088">
    <property type="entry name" value="ANK_REPEAT"/>
    <property type="match status" value="4"/>
</dbReference>
<dbReference type="AlphaFoldDB" id="A0A8D8WJV8"/>
<feature type="repeat" description="ANK" evidence="3">
    <location>
        <begin position="161"/>
        <end position="193"/>
    </location>
</feature>
<proteinExistence type="predicted"/>
<keyword evidence="2 3" id="KW-0040">ANK repeat</keyword>
<evidence type="ECO:0000256" key="3">
    <source>
        <dbReference type="PROSITE-ProRule" id="PRU00023"/>
    </source>
</evidence>
<accession>A0A8D8WJV8</accession>
<dbReference type="Gene3D" id="1.25.40.20">
    <property type="entry name" value="Ankyrin repeat-containing domain"/>
    <property type="match status" value="3"/>
</dbReference>
<sequence>MTPGGSVSQLLKDSIYFAAKDGRAINIYTALEELSVSEIKQLLNETVIDYEGHKCTPLIIAARNGHDKVVKIIISKFEPNIEQEGSVKVDNYVIEGATALWCAASGGHLSVIKTLVHAGANVNHATKTQSTPLRAACYDGRLDIVKYLIEHGADFNITNHYNNSCLMIAAYKGHLEIVSYLLSQGADPNIRAHCGATAMHFAAENGHTFIVKDLLGSGALVLKNENGMTPLMSAAERTQAEVVEFLVGKSDITLEEKIDALELLGASFANDKENYCLTSAYKYLYKTMQLRYQDPNNIIRKPECEPIAAYQNWKETQTLEELEAIRNNPNNTHGRIGH</sequence>
<organism evidence="4">
    <name type="scientific">Cacopsylla melanoneura</name>
    <dbReference type="NCBI Taxonomy" id="428564"/>
    <lineage>
        <taxon>Eukaryota</taxon>
        <taxon>Metazoa</taxon>
        <taxon>Ecdysozoa</taxon>
        <taxon>Arthropoda</taxon>
        <taxon>Hexapoda</taxon>
        <taxon>Insecta</taxon>
        <taxon>Pterygota</taxon>
        <taxon>Neoptera</taxon>
        <taxon>Paraneoptera</taxon>
        <taxon>Hemiptera</taxon>
        <taxon>Sternorrhyncha</taxon>
        <taxon>Psylloidea</taxon>
        <taxon>Psyllidae</taxon>
        <taxon>Psyllinae</taxon>
        <taxon>Cacopsylla</taxon>
    </lineage>
</organism>
<dbReference type="PRINTS" id="PR01415">
    <property type="entry name" value="ANKYRIN"/>
</dbReference>
<evidence type="ECO:0000313" key="4">
    <source>
        <dbReference type="EMBL" id="CAG6662867.1"/>
    </source>
</evidence>
<dbReference type="SMART" id="SM00248">
    <property type="entry name" value="ANK"/>
    <property type="match status" value="6"/>
</dbReference>
<dbReference type="Pfam" id="PF00023">
    <property type="entry name" value="Ank"/>
    <property type="match status" value="1"/>
</dbReference>
<reference evidence="4" key="1">
    <citation type="submission" date="2021-05" db="EMBL/GenBank/DDBJ databases">
        <authorList>
            <person name="Alioto T."/>
            <person name="Alioto T."/>
            <person name="Gomez Garrido J."/>
        </authorList>
    </citation>
    <scope>NUCLEOTIDE SEQUENCE</scope>
</reference>
<dbReference type="InterPro" id="IPR002110">
    <property type="entry name" value="Ankyrin_rpt"/>
</dbReference>
<dbReference type="EMBL" id="HBUF01203848">
    <property type="protein sequence ID" value="CAG6662867.1"/>
    <property type="molecule type" value="Transcribed_RNA"/>
</dbReference>
<dbReference type="Pfam" id="PF13637">
    <property type="entry name" value="Ank_4"/>
    <property type="match status" value="1"/>
</dbReference>